<dbReference type="SUPFAM" id="SSF102735">
    <property type="entry name" value="Trigger factor ribosome-binding domain"/>
    <property type="match status" value="1"/>
</dbReference>
<keyword evidence="6" id="KW-0132">Cell division</keyword>
<dbReference type="Pfam" id="PF05697">
    <property type="entry name" value="Trigger_N"/>
    <property type="match status" value="1"/>
</dbReference>
<feature type="domain" description="Trigger factor C-terminal" evidence="13">
    <location>
        <begin position="264"/>
        <end position="421"/>
    </location>
</feature>
<dbReference type="InterPro" id="IPR027304">
    <property type="entry name" value="Trigger_fact/SurA_dom_sf"/>
</dbReference>
<accession>A0A9E6SU96</accession>
<dbReference type="PIRSF" id="PIRSF003095">
    <property type="entry name" value="Trigger_factor"/>
    <property type="match status" value="1"/>
</dbReference>
<dbReference type="InterPro" id="IPR008880">
    <property type="entry name" value="Trigger_fac_C"/>
</dbReference>
<sequence length="436" mass="48944">MKVTQKKTEGDKVFLTATATAKEVDAALQSAQFAFAQSMGLQPEYGKTIAQIAEEQLGVKNLDSMVEARAIEDLVPLALDRKNIVPLFPPKPVTKTTLKRGREFQFDLEVTLKPEYELKSYDPVEITVQPFVMDESLVDEQIGEMAENYTTYVTAEDKTIEKGDSCLMALSASENGVEIKGLTTDGRTYTTGAGLMPDGFDEAVIGMKPGETKTFSFEGPSMDDQGNVITQVVDCTVTVKEIQVPVLPTIDDEWVKTNLPMFNTLEEFRTKVRGDIERQLRAQYEDYRLGMASAALVQRFEGRIADEAYEAMRNIMMGQFRANAQQQGMTWDDFVKQNGGEQQVSMMMMLQTREMLIRGFALDAVFRHENMVLTDADIEATCKSMNPRVDPKQTRRQYEQSGRGFVLREAAERRKANQWVLDHAIVKEEGEAVPLG</sequence>
<dbReference type="NCBIfam" id="TIGR00115">
    <property type="entry name" value="tig"/>
    <property type="match status" value="1"/>
</dbReference>
<dbReference type="Gene3D" id="1.10.3120.10">
    <property type="entry name" value="Trigger factor, C-terminal domain"/>
    <property type="match status" value="1"/>
</dbReference>
<dbReference type="Gene3D" id="3.10.50.40">
    <property type="match status" value="1"/>
</dbReference>
<evidence type="ECO:0000313" key="15">
    <source>
        <dbReference type="EMBL" id="QTU84189.1"/>
    </source>
</evidence>
<dbReference type="GO" id="GO:0006457">
    <property type="term" value="P:protein folding"/>
    <property type="evidence" value="ECO:0007669"/>
    <property type="project" value="InterPro"/>
</dbReference>
<keyword evidence="7" id="KW-0697">Rotamase</keyword>
<evidence type="ECO:0000256" key="6">
    <source>
        <dbReference type="ARBA" id="ARBA00022618"/>
    </source>
</evidence>
<evidence type="ECO:0000256" key="2">
    <source>
        <dbReference type="ARBA" id="ARBA00004496"/>
    </source>
</evidence>
<name>A0A9E6SU96_9ACTN</name>
<reference evidence="15" key="2">
    <citation type="submission" date="2021-04" db="EMBL/GenBank/DDBJ databases">
        <title>Novel species in family Eggerthellaceae.</title>
        <authorList>
            <person name="Zhang G."/>
        </authorList>
    </citation>
    <scope>NUCLEOTIDE SEQUENCE</scope>
    <source>
        <strain evidence="15">Zg-886</strain>
    </source>
</reference>
<comment type="subcellular location">
    <subcellularLocation>
        <location evidence="2">Cytoplasm</location>
    </subcellularLocation>
</comment>
<organism evidence="15 17">
    <name type="scientific">Xiamenia xianingshaonis</name>
    <dbReference type="NCBI Taxonomy" id="2682776"/>
    <lineage>
        <taxon>Bacteria</taxon>
        <taxon>Bacillati</taxon>
        <taxon>Actinomycetota</taxon>
        <taxon>Coriobacteriia</taxon>
        <taxon>Eggerthellales</taxon>
        <taxon>Eggerthellaceae</taxon>
        <taxon>Xiamenia</taxon>
    </lineage>
</organism>
<dbReference type="InterPro" id="IPR036611">
    <property type="entry name" value="Trigger_fac_ribosome-bd_sf"/>
</dbReference>
<keyword evidence="16" id="KW-1185">Reference proteome</keyword>
<comment type="similarity">
    <text evidence="3">Belongs to the FKBP-type PPIase family. Tig subfamily.</text>
</comment>
<protein>
    <recommendedName>
        <fullName evidence="5">Trigger factor</fullName>
        <ecNumber evidence="4">5.2.1.8</ecNumber>
    </recommendedName>
    <alternativeName>
        <fullName evidence="11">PPIase</fullName>
    </alternativeName>
</protein>
<evidence type="ECO:0000259" key="13">
    <source>
        <dbReference type="Pfam" id="PF05698"/>
    </source>
</evidence>
<dbReference type="InterPro" id="IPR008881">
    <property type="entry name" value="Trigger_fac_ribosome-bd_bac"/>
</dbReference>
<dbReference type="EMBL" id="WPCR01000006">
    <property type="protein sequence ID" value="NHM14197.1"/>
    <property type="molecule type" value="Genomic_DNA"/>
</dbReference>
<proteinExistence type="inferred from homology"/>
<keyword evidence="8" id="KW-0143">Chaperone</keyword>
<dbReference type="InterPro" id="IPR046357">
    <property type="entry name" value="PPIase_dom_sf"/>
</dbReference>
<evidence type="ECO:0000256" key="5">
    <source>
        <dbReference type="ARBA" id="ARBA00016902"/>
    </source>
</evidence>
<evidence type="ECO:0000256" key="4">
    <source>
        <dbReference type="ARBA" id="ARBA00013194"/>
    </source>
</evidence>
<evidence type="ECO:0000256" key="7">
    <source>
        <dbReference type="ARBA" id="ARBA00023110"/>
    </source>
</evidence>
<dbReference type="EMBL" id="CP072829">
    <property type="protein sequence ID" value="QTU84189.1"/>
    <property type="molecule type" value="Genomic_DNA"/>
</dbReference>
<dbReference type="Gene3D" id="3.30.70.1050">
    <property type="entry name" value="Trigger factor ribosome-binding domain"/>
    <property type="match status" value="1"/>
</dbReference>
<evidence type="ECO:0000313" key="17">
    <source>
        <dbReference type="Proteomes" id="UP000671910"/>
    </source>
</evidence>
<dbReference type="Pfam" id="PF05698">
    <property type="entry name" value="Trigger_C"/>
    <property type="match status" value="1"/>
</dbReference>
<dbReference type="AlphaFoldDB" id="A0A9E6SU96"/>
<dbReference type="GO" id="GO:0003755">
    <property type="term" value="F:peptidyl-prolyl cis-trans isomerase activity"/>
    <property type="evidence" value="ECO:0007669"/>
    <property type="project" value="UniProtKB-KW"/>
</dbReference>
<evidence type="ECO:0000256" key="8">
    <source>
        <dbReference type="ARBA" id="ARBA00023186"/>
    </source>
</evidence>
<evidence type="ECO:0000256" key="11">
    <source>
        <dbReference type="ARBA" id="ARBA00029986"/>
    </source>
</evidence>
<dbReference type="SUPFAM" id="SSF109998">
    <property type="entry name" value="Triger factor/SurA peptide-binding domain-like"/>
    <property type="match status" value="1"/>
</dbReference>
<feature type="domain" description="Trigger factor ribosome-binding bacterial" evidence="12">
    <location>
        <begin position="1"/>
        <end position="144"/>
    </location>
</feature>
<gene>
    <name evidence="15" type="primary">tig</name>
    <name evidence="14" type="ORF">GMI68_05355</name>
    <name evidence="15" type="ORF">J7S26_07515</name>
</gene>
<dbReference type="InterPro" id="IPR005215">
    <property type="entry name" value="Trig_fac"/>
</dbReference>
<keyword evidence="10" id="KW-0131">Cell cycle</keyword>
<evidence type="ECO:0000259" key="12">
    <source>
        <dbReference type="Pfam" id="PF05697"/>
    </source>
</evidence>
<evidence type="ECO:0000256" key="9">
    <source>
        <dbReference type="ARBA" id="ARBA00023235"/>
    </source>
</evidence>
<dbReference type="GO" id="GO:0015031">
    <property type="term" value="P:protein transport"/>
    <property type="evidence" value="ECO:0007669"/>
    <property type="project" value="InterPro"/>
</dbReference>
<dbReference type="Proteomes" id="UP000636394">
    <property type="component" value="Unassembled WGS sequence"/>
</dbReference>
<dbReference type="SUPFAM" id="SSF54534">
    <property type="entry name" value="FKBP-like"/>
    <property type="match status" value="1"/>
</dbReference>
<dbReference type="Proteomes" id="UP000671910">
    <property type="component" value="Chromosome"/>
</dbReference>
<dbReference type="GO" id="GO:0051301">
    <property type="term" value="P:cell division"/>
    <property type="evidence" value="ECO:0007669"/>
    <property type="project" value="UniProtKB-KW"/>
</dbReference>
<dbReference type="RefSeq" id="WP_166339386.1">
    <property type="nucleotide sequence ID" value="NZ_CP072829.1"/>
</dbReference>
<evidence type="ECO:0000256" key="10">
    <source>
        <dbReference type="ARBA" id="ARBA00023306"/>
    </source>
</evidence>
<keyword evidence="9 15" id="KW-0413">Isomerase</keyword>
<dbReference type="InterPro" id="IPR037041">
    <property type="entry name" value="Trigger_fac_C_sf"/>
</dbReference>
<comment type="catalytic activity">
    <reaction evidence="1">
        <text>[protein]-peptidylproline (omega=180) = [protein]-peptidylproline (omega=0)</text>
        <dbReference type="Rhea" id="RHEA:16237"/>
        <dbReference type="Rhea" id="RHEA-COMP:10747"/>
        <dbReference type="Rhea" id="RHEA-COMP:10748"/>
        <dbReference type="ChEBI" id="CHEBI:83833"/>
        <dbReference type="ChEBI" id="CHEBI:83834"/>
        <dbReference type="EC" id="5.2.1.8"/>
    </reaction>
</comment>
<evidence type="ECO:0000313" key="14">
    <source>
        <dbReference type="EMBL" id="NHM14197.1"/>
    </source>
</evidence>
<dbReference type="GO" id="GO:0005737">
    <property type="term" value="C:cytoplasm"/>
    <property type="evidence" value="ECO:0007669"/>
    <property type="project" value="UniProtKB-SubCell"/>
</dbReference>
<evidence type="ECO:0000313" key="16">
    <source>
        <dbReference type="Proteomes" id="UP000636394"/>
    </source>
</evidence>
<dbReference type="KEGG" id="ebz:J7S26_07515"/>
<dbReference type="EC" id="5.2.1.8" evidence="4"/>
<evidence type="ECO:0000256" key="1">
    <source>
        <dbReference type="ARBA" id="ARBA00000971"/>
    </source>
</evidence>
<evidence type="ECO:0000256" key="3">
    <source>
        <dbReference type="ARBA" id="ARBA00005464"/>
    </source>
</evidence>
<reference evidence="14 16" key="1">
    <citation type="submission" date="2019-11" db="EMBL/GenBank/DDBJ databases">
        <title>Eggerthellaceae novel genus isolated from the rectal contents of marmort.</title>
        <authorList>
            <person name="Zhang G."/>
        </authorList>
    </citation>
    <scope>NUCLEOTIDE SEQUENCE [LARGE SCALE GENOMIC DNA]</scope>
    <source>
        <strain evidence="14">Zg-886</strain>
        <strain evidence="16">zg-886</strain>
    </source>
</reference>